<comment type="caution">
    <text evidence="3">The sequence shown here is derived from an EMBL/GenBank/DDBJ whole genome shotgun (WGS) entry which is preliminary data.</text>
</comment>
<evidence type="ECO:0000313" key="4">
    <source>
        <dbReference type="Proteomes" id="UP001143307"/>
    </source>
</evidence>
<dbReference type="Gene3D" id="3.40.1440.10">
    <property type="entry name" value="GIY-YIG endonuclease"/>
    <property type="match status" value="1"/>
</dbReference>
<dbReference type="PANTHER" id="PTHR34477">
    <property type="entry name" value="UPF0213 PROTEIN YHBQ"/>
    <property type="match status" value="1"/>
</dbReference>
<feature type="domain" description="GIY-YIG" evidence="2">
    <location>
        <begin position="1"/>
        <end position="72"/>
    </location>
</feature>
<comment type="similarity">
    <text evidence="1">Belongs to the UPF0213 family.</text>
</comment>
<reference evidence="3" key="1">
    <citation type="submission" date="2019-02" db="EMBL/GenBank/DDBJ databases">
        <authorList>
            <person name="Li S.-H."/>
        </authorList>
    </citation>
    <scope>NUCLEOTIDE SEQUENCE</scope>
    <source>
        <strain evidence="3">IMCC8485</strain>
    </source>
</reference>
<dbReference type="CDD" id="cd10456">
    <property type="entry name" value="GIY-YIG_UPF0213"/>
    <property type="match status" value="1"/>
</dbReference>
<dbReference type="EMBL" id="SHNP01000003">
    <property type="protein sequence ID" value="MCX2974163.1"/>
    <property type="molecule type" value="Genomic_DNA"/>
</dbReference>
<dbReference type="SUPFAM" id="SSF82771">
    <property type="entry name" value="GIY-YIG endonuclease"/>
    <property type="match status" value="1"/>
</dbReference>
<dbReference type="InterPro" id="IPR035901">
    <property type="entry name" value="GIY-YIG_endonuc_sf"/>
</dbReference>
<dbReference type="Pfam" id="PF01541">
    <property type="entry name" value="GIY-YIG"/>
    <property type="match status" value="1"/>
</dbReference>
<name>A0ABT3SW05_9GAMM</name>
<protein>
    <submittedName>
        <fullName evidence="3">GIY-YIG nuclease family protein</fullName>
    </submittedName>
</protein>
<organism evidence="3 4">
    <name type="scientific">Candidatus Seongchinamella marina</name>
    <dbReference type="NCBI Taxonomy" id="2518990"/>
    <lineage>
        <taxon>Bacteria</taxon>
        <taxon>Pseudomonadati</taxon>
        <taxon>Pseudomonadota</taxon>
        <taxon>Gammaproteobacteria</taxon>
        <taxon>Cellvibrionales</taxon>
        <taxon>Halieaceae</taxon>
        <taxon>Seongchinamella</taxon>
    </lineage>
</organism>
<evidence type="ECO:0000259" key="2">
    <source>
        <dbReference type="PROSITE" id="PS50164"/>
    </source>
</evidence>
<dbReference type="PROSITE" id="PS50164">
    <property type="entry name" value="GIY_YIG"/>
    <property type="match status" value="1"/>
</dbReference>
<sequence length="77" mass="8366">MLECADGTLYTGIARDLARRLRQHNGEIAGGPKYTSGRRPVVELWSAPATDRSAAQMREAAIKNLSRADKLKLVANG</sequence>
<keyword evidence="4" id="KW-1185">Reference proteome</keyword>
<evidence type="ECO:0000313" key="3">
    <source>
        <dbReference type="EMBL" id="MCX2974163.1"/>
    </source>
</evidence>
<evidence type="ECO:0000256" key="1">
    <source>
        <dbReference type="ARBA" id="ARBA00007435"/>
    </source>
</evidence>
<dbReference type="InterPro" id="IPR000305">
    <property type="entry name" value="GIY-YIG_endonuc"/>
</dbReference>
<dbReference type="PANTHER" id="PTHR34477:SF1">
    <property type="entry name" value="UPF0213 PROTEIN YHBQ"/>
    <property type="match status" value="1"/>
</dbReference>
<proteinExistence type="inferred from homology"/>
<dbReference type="InterPro" id="IPR050190">
    <property type="entry name" value="UPF0213_domain"/>
</dbReference>
<gene>
    <name evidence="3" type="ORF">EYC87_11275</name>
</gene>
<dbReference type="Proteomes" id="UP001143307">
    <property type="component" value="Unassembled WGS sequence"/>
</dbReference>
<accession>A0ABT3SW05</accession>